<dbReference type="PANTHER" id="PTHR23429">
    <property type="entry name" value="GLUCOSE-6-PHOSPHATE 1-DEHYDROGENASE G6PD"/>
    <property type="match status" value="1"/>
</dbReference>
<evidence type="ECO:0000256" key="1">
    <source>
        <dbReference type="ARBA" id="ARBA00004959"/>
    </source>
</evidence>
<evidence type="ECO:0000256" key="2">
    <source>
        <dbReference type="ARBA" id="ARBA00022526"/>
    </source>
</evidence>
<dbReference type="PANTHER" id="PTHR23429:SF7">
    <property type="entry name" value="GDH_6PGL ENDOPLASMIC BIFUNCTIONAL PROTEIN"/>
    <property type="match status" value="1"/>
</dbReference>
<dbReference type="GO" id="GO:0009051">
    <property type="term" value="P:pentose-phosphate shunt, oxidative branch"/>
    <property type="evidence" value="ECO:0007669"/>
    <property type="project" value="TreeGrafter"/>
</dbReference>
<evidence type="ECO:0000256" key="3">
    <source>
        <dbReference type="ARBA" id="ARBA00022857"/>
    </source>
</evidence>
<dbReference type="Gene3D" id="3.40.50.1360">
    <property type="match status" value="1"/>
</dbReference>
<sequence>MFLSCGFKFRSLIMKNVIVMPLLLLLVTSIKCDLKKDFKHTNIILIGATGDLAQKYLWRSLFDFFGNHYEHGKHALSIYASSRKSPNAGREFLSDILLKVITCPKDDATCKGTKKKFVEAIQYHQLKTEKHYESLASKINENIQSVYGLQGSPISPEDGRLIYLSIPPSSYIKTIKMVDKYLRPVVGRPWFRVVIEKPFGRDLDSAKHLIEKLNEYLKENEIYMADHYLGKTVVREILPFRYLNRESYERLWNRHHVERVEIVMKEKLDVQGRVNFYDDVGVIRDVMQNHLTEIAILIGMELPDDSGIIRDILNNKVTFLQHIDPLTERDILIVNTPRWRGIPFVLVSGKRLDEKLSYVRLIFKNDEFHLKQTRSSSSTTTQIIFHITSGNQLELDRITVSKQLPKPATSNKWDLVESVGNHFFFGESINNTYQLVPRMYEDAYTLLLEATYLGQRHFFINRQSLLMSWKIWDPVLMCSEKRKPRLYKGRGADVDHLDFRILSDKSLEFLHSDDVMEVQDVEIPGFDLPQIRQTPATFHGSQLITGRADDVIAKLAFKIEKAAKEAIAARGAFHMALPGGKSPIPLFQYLSAWIPQFPWLHTHIWQVDERCLPMTDVNSNFHLINTKLIEHIPVPYLNIHPMPVDLINEPCSVKDSGDELYESKLNKLLVNATLDFVLLGVGHDGHIASLFPNQTSLNEANNSVIYSTAGPGVISPKRMTLTFPILNRSRLMAILIVGVGKHDLIEHLANCDDIGMTQYPVLGLNPPSQSELIWYIDEKALFGEL</sequence>
<dbReference type="Pfam" id="PF02781">
    <property type="entry name" value="G6PD_C"/>
    <property type="match status" value="2"/>
</dbReference>
<dbReference type="InterPro" id="IPR022674">
    <property type="entry name" value="G6P_DH_NAD-bd"/>
</dbReference>
<dbReference type="Pfam" id="PF01182">
    <property type="entry name" value="Glucosamine_iso"/>
    <property type="match status" value="1"/>
</dbReference>
<feature type="domain" description="Glucose-6-phosphate dehydrogenase C-terminal" evidence="7">
    <location>
        <begin position="333"/>
        <end position="489"/>
    </location>
</feature>
<dbReference type="SUPFAM" id="SSF51735">
    <property type="entry name" value="NAD(P)-binding Rossmann-fold domains"/>
    <property type="match status" value="1"/>
</dbReference>
<name>A0AAD9J1K2_9ANNE</name>
<dbReference type="InterPro" id="IPR037171">
    <property type="entry name" value="NagB/RpiA_transferase-like"/>
</dbReference>
<feature type="domain" description="Glucose-6-phosphate dehydrogenase NAD-binding" evidence="5">
    <location>
        <begin position="44"/>
        <end position="235"/>
    </location>
</feature>
<feature type="domain" description="Glucosamine/galactosamine-6-phosphate isomerase" evidence="6">
    <location>
        <begin position="548"/>
        <end position="774"/>
    </location>
</feature>
<evidence type="ECO:0000256" key="4">
    <source>
        <dbReference type="ARBA" id="ARBA00023277"/>
    </source>
</evidence>
<dbReference type="InterPro" id="IPR006148">
    <property type="entry name" value="Glc/Gal-6P_isomerase"/>
</dbReference>
<accession>A0AAD9J1K2</accession>
<dbReference type="EMBL" id="JAODUP010000743">
    <property type="protein sequence ID" value="KAK2144618.1"/>
    <property type="molecule type" value="Genomic_DNA"/>
</dbReference>
<dbReference type="NCBIfam" id="TIGR01198">
    <property type="entry name" value="pgl"/>
    <property type="match status" value="1"/>
</dbReference>
<dbReference type="InterPro" id="IPR022675">
    <property type="entry name" value="G6P_DH_C"/>
</dbReference>
<protein>
    <recommendedName>
        <fullName evidence="10">Glucose-6-phosphate 1-dehydrogenase</fullName>
    </recommendedName>
</protein>
<dbReference type="Proteomes" id="UP001208570">
    <property type="component" value="Unassembled WGS sequence"/>
</dbReference>
<organism evidence="8 9">
    <name type="scientific">Paralvinella palmiformis</name>
    <dbReference type="NCBI Taxonomy" id="53620"/>
    <lineage>
        <taxon>Eukaryota</taxon>
        <taxon>Metazoa</taxon>
        <taxon>Spiralia</taxon>
        <taxon>Lophotrochozoa</taxon>
        <taxon>Annelida</taxon>
        <taxon>Polychaeta</taxon>
        <taxon>Sedentaria</taxon>
        <taxon>Canalipalpata</taxon>
        <taxon>Terebellida</taxon>
        <taxon>Terebelliformia</taxon>
        <taxon>Alvinellidae</taxon>
        <taxon>Paralvinella</taxon>
    </lineage>
</organism>
<dbReference type="PRINTS" id="PR00079">
    <property type="entry name" value="G6PDHDRGNASE"/>
</dbReference>
<evidence type="ECO:0000313" key="8">
    <source>
        <dbReference type="EMBL" id="KAK2144618.1"/>
    </source>
</evidence>
<dbReference type="CDD" id="cd01400">
    <property type="entry name" value="6PGL"/>
    <property type="match status" value="1"/>
</dbReference>
<evidence type="ECO:0000313" key="9">
    <source>
        <dbReference type="Proteomes" id="UP001208570"/>
    </source>
</evidence>
<dbReference type="SUPFAM" id="SSF100950">
    <property type="entry name" value="NagB/RpiA/CoA transferase-like"/>
    <property type="match status" value="1"/>
</dbReference>
<dbReference type="GO" id="GO:0005783">
    <property type="term" value="C:endoplasmic reticulum"/>
    <property type="evidence" value="ECO:0007669"/>
    <property type="project" value="TreeGrafter"/>
</dbReference>
<gene>
    <name evidence="8" type="ORF">LSH36_743g01029</name>
</gene>
<keyword evidence="2" id="KW-0313">Glucose metabolism</keyword>
<dbReference type="Gene3D" id="3.40.50.720">
    <property type="entry name" value="NAD(P)-binding Rossmann-like Domain"/>
    <property type="match status" value="1"/>
</dbReference>
<keyword evidence="9" id="KW-1185">Reference proteome</keyword>
<dbReference type="GO" id="GO:0017057">
    <property type="term" value="F:6-phosphogluconolactonase activity"/>
    <property type="evidence" value="ECO:0007669"/>
    <property type="project" value="InterPro"/>
</dbReference>
<dbReference type="SUPFAM" id="SSF55347">
    <property type="entry name" value="Glyceraldehyde-3-phosphate dehydrogenase-like, C-terminal domain"/>
    <property type="match status" value="1"/>
</dbReference>
<evidence type="ECO:0000259" key="7">
    <source>
        <dbReference type="Pfam" id="PF02781"/>
    </source>
</evidence>
<evidence type="ECO:0008006" key="10">
    <source>
        <dbReference type="Google" id="ProtNLM"/>
    </source>
</evidence>
<dbReference type="AlphaFoldDB" id="A0AAD9J1K2"/>
<keyword evidence="3" id="KW-0521">NADP</keyword>
<dbReference type="InterPro" id="IPR001282">
    <property type="entry name" value="G6P_DH"/>
</dbReference>
<proteinExistence type="predicted"/>
<dbReference type="GO" id="GO:0004345">
    <property type="term" value="F:glucose-6-phosphate dehydrogenase activity"/>
    <property type="evidence" value="ECO:0007669"/>
    <property type="project" value="InterPro"/>
</dbReference>
<feature type="domain" description="Glucose-6-phosphate dehydrogenase C-terminal" evidence="7">
    <location>
        <begin position="240"/>
        <end position="331"/>
    </location>
</feature>
<evidence type="ECO:0000259" key="5">
    <source>
        <dbReference type="Pfam" id="PF00479"/>
    </source>
</evidence>
<comment type="pathway">
    <text evidence="1">Carbohydrate degradation; pentose phosphate pathway.</text>
</comment>
<evidence type="ECO:0000259" key="6">
    <source>
        <dbReference type="Pfam" id="PF01182"/>
    </source>
</evidence>
<dbReference type="InterPro" id="IPR005900">
    <property type="entry name" value="6-phosphogluconolactonase_DevB"/>
</dbReference>
<keyword evidence="4" id="KW-0119">Carbohydrate metabolism</keyword>
<reference evidence="8" key="1">
    <citation type="journal article" date="2023" name="Mol. Biol. Evol.">
        <title>Third-Generation Sequencing Reveals the Adaptive Role of the Epigenome in Three Deep-Sea Polychaetes.</title>
        <authorList>
            <person name="Perez M."/>
            <person name="Aroh O."/>
            <person name="Sun Y."/>
            <person name="Lan Y."/>
            <person name="Juniper S.K."/>
            <person name="Young C.R."/>
            <person name="Angers B."/>
            <person name="Qian P.Y."/>
        </authorList>
    </citation>
    <scope>NUCLEOTIDE SEQUENCE</scope>
    <source>
        <strain evidence="8">P08H-3</strain>
    </source>
</reference>
<dbReference type="Pfam" id="PF00479">
    <property type="entry name" value="G6PD_N"/>
    <property type="match status" value="1"/>
</dbReference>
<dbReference type="GO" id="GO:0006006">
    <property type="term" value="P:glucose metabolic process"/>
    <property type="evidence" value="ECO:0007669"/>
    <property type="project" value="UniProtKB-KW"/>
</dbReference>
<dbReference type="GO" id="GO:0050661">
    <property type="term" value="F:NADP binding"/>
    <property type="evidence" value="ECO:0007669"/>
    <property type="project" value="InterPro"/>
</dbReference>
<dbReference type="InterPro" id="IPR036291">
    <property type="entry name" value="NAD(P)-bd_dom_sf"/>
</dbReference>
<dbReference type="Gene3D" id="3.30.360.10">
    <property type="entry name" value="Dihydrodipicolinate Reductase, domain 2"/>
    <property type="match status" value="2"/>
</dbReference>
<comment type="caution">
    <text evidence="8">The sequence shown here is derived from an EMBL/GenBank/DDBJ whole genome shotgun (WGS) entry which is preliminary data.</text>
</comment>